<proteinExistence type="predicted"/>
<protein>
    <submittedName>
        <fullName evidence="5">GNAT family N-acetyltransferase</fullName>
    </submittedName>
</protein>
<dbReference type="RefSeq" id="WP_165111094.1">
    <property type="nucleotide sequence ID" value="NZ_JAALAA010000008.1"/>
</dbReference>
<dbReference type="Proteomes" id="UP000483261">
    <property type="component" value="Unassembled WGS sequence"/>
</dbReference>
<keyword evidence="2" id="KW-0012">Acyltransferase</keyword>
<dbReference type="InterPro" id="IPR016181">
    <property type="entry name" value="Acyl_CoA_acyltransferase"/>
</dbReference>
<gene>
    <name evidence="5" type="ORF">G5C66_11485</name>
</gene>
<dbReference type="InterPro" id="IPR050680">
    <property type="entry name" value="YpeA/RimI_acetyltransf"/>
</dbReference>
<evidence type="ECO:0000256" key="3">
    <source>
        <dbReference type="SAM" id="MobiDB-lite"/>
    </source>
</evidence>
<evidence type="ECO:0000256" key="2">
    <source>
        <dbReference type="ARBA" id="ARBA00023315"/>
    </source>
</evidence>
<evidence type="ECO:0000256" key="1">
    <source>
        <dbReference type="ARBA" id="ARBA00022679"/>
    </source>
</evidence>
<dbReference type="GO" id="GO:0016747">
    <property type="term" value="F:acyltransferase activity, transferring groups other than amino-acyl groups"/>
    <property type="evidence" value="ECO:0007669"/>
    <property type="project" value="InterPro"/>
</dbReference>
<feature type="domain" description="N-acetyltransferase" evidence="4">
    <location>
        <begin position="23"/>
        <end position="178"/>
    </location>
</feature>
<organism evidence="5 6">
    <name type="scientific">Nocardioides turkmenicus</name>
    <dbReference type="NCBI Taxonomy" id="2711220"/>
    <lineage>
        <taxon>Bacteria</taxon>
        <taxon>Bacillati</taxon>
        <taxon>Actinomycetota</taxon>
        <taxon>Actinomycetes</taxon>
        <taxon>Propionibacteriales</taxon>
        <taxon>Nocardioidaceae</taxon>
        <taxon>Nocardioides</taxon>
    </lineage>
</organism>
<evidence type="ECO:0000313" key="6">
    <source>
        <dbReference type="Proteomes" id="UP000483261"/>
    </source>
</evidence>
<evidence type="ECO:0000259" key="4">
    <source>
        <dbReference type="PROSITE" id="PS51186"/>
    </source>
</evidence>
<feature type="compositionally biased region" description="Basic and acidic residues" evidence="3">
    <location>
        <begin position="165"/>
        <end position="178"/>
    </location>
</feature>
<comment type="caution">
    <text evidence="5">The sequence shown here is derived from an EMBL/GenBank/DDBJ whole genome shotgun (WGS) entry which is preliminary data.</text>
</comment>
<keyword evidence="1 5" id="KW-0808">Transferase</keyword>
<dbReference type="Gene3D" id="3.40.630.30">
    <property type="match status" value="1"/>
</dbReference>
<dbReference type="PROSITE" id="PS51186">
    <property type="entry name" value="GNAT"/>
    <property type="match status" value="1"/>
</dbReference>
<feature type="region of interest" description="Disordered" evidence="3">
    <location>
        <begin position="158"/>
        <end position="178"/>
    </location>
</feature>
<dbReference type="SUPFAM" id="SSF55729">
    <property type="entry name" value="Acyl-CoA N-acyltransferases (Nat)"/>
    <property type="match status" value="1"/>
</dbReference>
<dbReference type="Pfam" id="PF00583">
    <property type="entry name" value="Acetyltransf_1"/>
    <property type="match status" value="1"/>
</dbReference>
<dbReference type="AlphaFoldDB" id="A0A6M1R6U8"/>
<dbReference type="CDD" id="cd04301">
    <property type="entry name" value="NAT_SF"/>
    <property type="match status" value="1"/>
</dbReference>
<sequence length="178" mass="19497">MSAPKRPSSLPGVGTPEKAVPTAEVRVVVEDEWPALKQVRLAALQDTPEAYWDSYAEVAAWPDERWRLWAASGAAVIAWVGEKPSGIAAGIIHDDEHHMISMWLAPDARGHGLAEALVHGVADWARRDGATVLTLWVVDGNESGRRLYERLGFEPTGDVQPFPEGDPRTESKMALRLT</sequence>
<keyword evidence="6" id="KW-1185">Reference proteome</keyword>
<reference evidence="5 6" key="1">
    <citation type="submission" date="2020-02" db="EMBL/GenBank/DDBJ databases">
        <title>Whole-genome analyses of novel actinobacteria.</title>
        <authorList>
            <person name="Sahin N."/>
        </authorList>
    </citation>
    <scope>NUCLEOTIDE SEQUENCE [LARGE SCALE GENOMIC DNA]</scope>
    <source>
        <strain evidence="5 6">KC13</strain>
    </source>
</reference>
<name>A0A6M1R6U8_9ACTN</name>
<accession>A0A6M1R6U8</accession>
<dbReference type="InterPro" id="IPR000182">
    <property type="entry name" value="GNAT_dom"/>
</dbReference>
<dbReference type="EMBL" id="JAALAA010000008">
    <property type="protein sequence ID" value="NGN93359.1"/>
    <property type="molecule type" value="Genomic_DNA"/>
</dbReference>
<dbReference type="PANTHER" id="PTHR43420">
    <property type="entry name" value="ACETYLTRANSFERASE"/>
    <property type="match status" value="1"/>
</dbReference>
<evidence type="ECO:0000313" key="5">
    <source>
        <dbReference type="EMBL" id="NGN93359.1"/>
    </source>
</evidence>